<protein>
    <recommendedName>
        <fullName evidence="3">IS66 family insertion sequence element accessory protein TnpB</fullName>
    </recommendedName>
</protein>
<dbReference type="Proteomes" id="UP000281474">
    <property type="component" value="Unassembled WGS sequence"/>
</dbReference>
<dbReference type="OrthoDB" id="5903385at2"/>
<gene>
    <name evidence="1" type="ORF">D5018_19125</name>
</gene>
<comment type="caution">
    <text evidence="1">The sequence shown here is derived from an EMBL/GenBank/DDBJ whole genome shotgun (WGS) entry which is preliminary data.</text>
</comment>
<accession>A0A3L8PRT5</accession>
<proteinExistence type="predicted"/>
<organism evidence="1 2">
    <name type="scientific">Parashewanella curva</name>
    <dbReference type="NCBI Taxonomy" id="2338552"/>
    <lineage>
        <taxon>Bacteria</taxon>
        <taxon>Pseudomonadati</taxon>
        <taxon>Pseudomonadota</taxon>
        <taxon>Gammaproteobacteria</taxon>
        <taxon>Alteromonadales</taxon>
        <taxon>Shewanellaceae</taxon>
        <taxon>Parashewanella</taxon>
    </lineage>
</organism>
<dbReference type="RefSeq" id="WP_121840587.1">
    <property type="nucleotide sequence ID" value="NZ_ML014848.1"/>
</dbReference>
<dbReference type="NCBIfam" id="NF047593">
    <property type="entry name" value="IS66_ISAeme5_TnpA"/>
    <property type="match status" value="1"/>
</dbReference>
<evidence type="ECO:0008006" key="3">
    <source>
        <dbReference type="Google" id="ProtNLM"/>
    </source>
</evidence>
<reference evidence="1 2" key="1">
    <citation type="submission" date="2018-09" db="EMBL/GenBank/DDBJ databases">
        <title>Phylogeny of the Shewanellaceae, and recommendation for two new genera, Pseudoshewanella and Parashewanella.</title>
        <authorList>
            <person name="Wang G."/>
        </authorList>
    </citation>
    <scope>NUCLEOTIDE SEQUENCE [LARGE SCALE GENOMIC DNA]</scope>
    <source>
        <strain evidence="1 2">C51</strain>
    </source>
</reference>
<evidence type="ECO:0000313" key="1">
    <source>
        <dbReference type="EMBL" id="RLV58086.1"/>
    </source>
</evidence>
<sequence length="113" mass="12940">MLDISRKLEEWERIIQIQQGFGLSIKRFCQRHTLSEQSFHKAKARLKSKVQLAQEIPSNTHAQIFQSEFIVIQSNVSSSSEPTIELTLSTLKLTIPASISPQWLACFIKEVNQ</sequence>
<dbReference type="AlphaFoldDB" id="A0A3L8PRT5"/>
<name>A0A3L8PRT5_9GAMM</name>
<dbReference type="EMBL" id="QZEI01000099">
    <property type="protein sequence ID" value="RLV58086.1"/>
    <property type="molecule type" value="Genomic_DNA"/>
</dbReference>
<keyword evidence="2" id="KW-1185">Reference proteome</keyword>
<evidence type="ECO:0000313" key="2">
    <source>
        <dbReference type="Proteomes" id="UP000281474"/>
    </source>
</evidence>